<sequence length="173" mass="19530">MAERRLHHDIFESVWQESQQTELLRPSWIFVSTASASCDRFRLSGLRALSLSLFRLVFPPLARTDWALPASEAGAAQLHSLLDLTRHEFPEPLAQHEWHIWIYLDEWLAWQRRSSCSCMMATPASVPFQSLVALAPMQISVESGAPTASKISRGDGHIGPHWIRSSATRKTKA</sequence>
<protein>
    <submittedName>
        <fullName evidence="1">Uncharacterized protein</fullName>
    </submittedName>
</protein>
<dbReference type="EMBL" id="CAUJNA010001209">
    <property type="protein sequence ID" value="CAJ1385203.1"/>
    <property type="molecule type" value="Genomic_DNA"/>
</dbReference>
<name>A0AA36N0F2_9DINO</name>
<proteinExistence type="predicted"/>
<comment type="caution">
    <text evidence="1">The sequence shown here is derived from an EMBL/GenBank/DDBJ whole genome shotgun (WGS) entry which is preliminary data.</text>
</comment>
<gene>
    <name evidence="1" type="ORF">EVOR1521_LOCUS11856</name>
</gene>
<dbReference type="Proteomes" id="UP001178507">
    <property type="component" value="Unassembled WGS sequence"/>
</dbReference>
<keyword evidence="2" id="KW-1185">Reference proteome</keyword>
<evidence type="ECO:0000313" key="2">
    <source>
        <dbReference type="Proteomes" id="UP001178507"/>
    </source>
</evidence>
<dbReference type="AlphaFoldDB" id="A0AA36N0F2"/>
<evidence type="ECO:0000313" key="1">
    <source>
        <dbReference type="EMBL" id="CAJ1385203.1"/>
    </source>
</evidence>
<reference evidence="1" key="1">
    <citation type="submission" date="2023-08" db="EMBL/GenBank/DDBJ databases">
        <authorList>
            <person name="Chen Y."/>
            <person name="Shah S."/>
            <person name="Dougan E. K."/>
            <person name="Thang M."/>
            <person name="Chan C."/>
        </authorList>
    </citation>
    <scope>NUCLEOTIDE SEQUENCE</scope>
</reference>
<accession>A0AA36N0F2</accession>
<organism evidence="1 2">
    <name type="scientific">Effrenium voratum</name>
    <dbReference type="NCBI Taxonomy" id="2562239"/>
    <lineage>
        <taxon>Eukaryota</taxon>
        <taxon>Sar</taxon>
        <taxon>Alveolata</taxon>
        <taxon>Dinophyceae</taxon>
        <taxon>Suessiales</taxon>
        <taxon>Symbiodiniaceae</taxon>
        <taxon>Effrenium</taxon>
    </lineage>
</organism>